<keyword evidence="1" id="KW-0143">Chaperone</keyword>
<proteinExistence type="predicted"/>
<dbReference type="PANTHER" id="PTHR12329:SF40">
    <property type="entry name" value="BAG FAMILY MOLECULAR CHAPERONE REGULATOR 4"/>
    <property type="match status" value="1"/>
</dbReference>
<dbReference type="PROSITE" id="PS51035">
    <property type="entry name" value="BAG"/>
    <property type="match status" value="1"/>
</dbReference>
<feature type="coiled-coil region" evidence="2">
    <location>
        <begin position="103"/>
        <end position="150"/>
    </location>
</feature>
<accession>A0A5D2R0T3</accession>
<feature type="region of interest" description="Disordered" evidence="3">
    <location>
        <begin position="238"/>
        <end position="257"/>
    </location>
</feature>
<evidence type="ECO:0000313" key="5">
    <source>
        <dbReference type="EMBL" id="TYI33375.1"/>
    </source>
</evidence>
<sequence>MEFSKDTLDALARSNKILSYIKMKNPNAKSEESDWEVRPGGMLVQLRDHHKEEEEEDDDDHTHHNHNHETAAASSGGPMINSDPAHSPAQLSAHSYFDNTASKEKMTNTKDNKVEEVKESEEISKAFAAVAGVRKEVDKLSERVAALEVAVNSGTKVTDEEFVVPAELLMRELLKLDGIEAEGEARLQRKAEVRRIQKYHEILDKLKTRNSNPFSDKHKAVSVTTNWETFDSGMVSLTAPPPMSSSTNTTPDWERFD</sequence>
<keyword evidence="6" id="KW-1185">Reference proteome</keyword>
<dbReference type="InterPro" id="IPR036533">
    <property type="entry name" value="BAG_dom_sf"/>
</dbReference>
<feature type="region of interest" description="Disordered" evidence="3">
    <location>
        <begin position="23"/>
        <end position="90"/>
    </location>
</feature>
<evidence type="ECO:0000259" key="4">
    <source>
        <dbReference type="PROSITE" id="PS51035"/>
    </source>
</evidence>
<dbReference type="InterPro" id="IPR039773">
    <property type="entry name" value="BAG_chaperone_regulator"/>
</dbReference>
<evidence type="ECO:0000256" key="1">
    <source>
        <dbReference type="ARBA" id="ARBA00023186"/>
    </source>
</evidence>
<dbReference type="GO" id="GO:0050821">
    <property type="term" value="P:protein stabilization"/>
    <property type="evidence" value="ECO:0007669"/>
    <property type="project" value="TreeGrafter"/>
</dbReference>
<dbReference type="Pfam" id="PF02179">
    <property type="entry name" value="BAG"/>
    <property type="match status" value="1"/>
</dbReference>
<dbReference type="PANTHER" id="PTHR12329">
    <property type="entry name" value="BCL2-ASSOCIATED ATHANOGENE"/>
    <property type="match status" value="1"/>
</dbReference>
<gene>
    <name evidence="5" type="ORF">ES332_A04G128600v1</name>
</gene>
<feature type="domain" description="BAG" evidence="4">
    <location>
        <begin position="126"/>
        <end position="207"/>
    </location>
</feature>
<evidence type="ECO:0000256" key="2">
    <source>
        <dbReference type="SAM" id="Coils"/>
    </source>
</evidence>
<dbReference type="Gene3D" id="1.20.58.120">
    <property type="entry name" value="BAG domain"/>
    <property type="match status" value="1"/>
</dbReference>
<dbReference type="GO" id="GO:0000774">
    <property type="term" value="F:adenyl-nucleotide exchange factor activity"/>
    <property type="evidence" value="ECO:0007669"/>
    <property type="project" value="TreeGrafter"/>
</dbReference>
<evidence type="ECO:0000313" key="6">
    <source>
        <dbReference type="Proteomes" id="UP000322667"/>
    </source>
</evidence>
<reference evidence="5 6" key="1">
    <citation type="submission" date="2019-07" db="EMBL/GenBank/DDBJ databases">
        <title>WGS assembly of Gossypium tomentosum.</title>
        <authorList>
            <person name="Chen Z.J."/>
            <person name="Sreedasyam A."/>
            <person name="Ando A."/>
            <person name="Song Q."/>
            <person name="De L."/>
            <person name="Hulse-Kemp A."/>
            <person name="Ding M."/>
            <person name="Ye W."/>
            <person name="Kirkbride R."/>
            <person name="Jenkins J."/>
            <person name="Plott C."/>
            <person name="Lovell J."/>
            <person name="Lin Y.-M."/>
            <person name="Vaughn R."/>
            <person name="Liu B."/>
            <person name="Li W."/>
            <person name="Simpson S."/>
            <person name="Scheffler B."/>
            <person name="Saski C."/>
            <person name="Grover C."/>
            <person name="Hu G."/>
            <person name="Conover J."/>
            <person name="Carlson J."/>
            <person name="Shu S."/>
            <person name="Boston L."/>
            <person name="Williams M."/>
            <person name="Peterson D."/>
            <person name="Mcgee K."/>
            <person name="Jones D."/>
            <person name="Wendel J."/>
            <person name="Stelly D."/>
            <person name="Grimwood J."/>
            <person name="Schmutz J."/>
        </authorList>
    </citation>
    <scope>NUCLEOTIDE SEQUENCE [LARGE SCALE GENOMIC DNA]</scope>
    <source>
        <strain evidence="5">7179.01</strain>
    </source>
</reference>
<dbReference type="InterPro" id="IPR003103">
    <property type="entry name" value="BAG_domain"/>
</dbReference>
<organism evidence="5 6">
    <name type="scientific">Gossypium tomentosum</name>
    <name type="common">Hawaiian cotton</name>
    <name type="synonym">Gossypium sandvicense</name>
    <dbReference type="NCBI Taxonomy" id="34277"/>
    <lineage>
        <taxon>Eukaryota</taxon>
        <taxon>Viridiplantae</taxon>
        <taxon>Streptophyta</taxon>
        <taxon>Embryophyta</taxon>
        <taxon>Tracheophyta</taxon>
        <taxon>Spermatophyta</taxon>
        <taxon>Magnoliopsida</taxon>
        <taxon>eudicotyledons</taxon>
        <taxon>Gunneridae</taxon>
        <taxon>Pentapetalae</taxon>
        <taxon>rosids</taxon>
        <taxon>malvids</taxon>
        <taxon>Malvales</taxon>
        <taxon>Malvaceae</taxon>
        <taxon>Malvoideae</taxon>
        <taxon>Gossypium</taxon>
    </lineage>
</organism>
<dbReference type="EMBL" id="CM017613">
    <property type="protein sequence ID" value="TYI33375.1"/>
    <property type="molecule type" value="Genomic_DNA"/>
</dbReference>
<keyword evidence="2" id="KW-0175">Coiled coil</keyword>
<evidence type="ECO:0000256" key="3">
    <source>
        <dbReference type="SAM" id="MobiDB-lite"/>
    </source>
</evidence>
<dbReference type="SMART" id="SM00264">
    <property type="entry name" value="BAG"/>
    <property type="match status" value="1"/>
</dbReference>
<dbReference type="GO" id="GO:0051087">
    <property type="term" value="F:protein-folding chaperone binding"/>
    <property type="evidence" value="ECO:0007669"/>
    <property type="project" value="InterPro"/>
</dbReference>
<dbReference type="AlphaFoldDB" id="A0A5D2R0T3"/>
<name>A0A5D2R0T3_GOSTO</name>
<dbReference type="GO" id="GO:0005737">
    <property type="term" value="C:cytoplasm"/>
    <property type="evidence" value="ECO:0007669"/>
    <property type="project" value="TreeGrafter"/>
</dbReference>
<dbReference type="Proteomes" id="UP000322667">
    <property type="component" value="Chromosome A04"/>
</dbReference>
<protein>
    <recommendedName>
        <fullName evidence="4">BAG domain-containing protein</fullName>
    </recommendedName>
</protein>
<dbReference type="SUPFAM" id="SSF63491">
    <property type="entry name" value="BAG domain"/>
    <property type="match status" value="1"/>
</dbReference>